<organism evidence="3 4">
    <name type="scientific">Candidatus Thiomargarita nelsonii</name>
    <dbReference type="NCBI Taxonomy" id="1003181"/>
    <lineage>
        <taxon>Bacteria</taxon>
        <taxon>Pseudomonadati</taxon>
        <taxon>Pseudomonadota</taxon>
        <taxon>Gammaproteobacteria</taxon>
        <taxon>Thiotrichales</taxon>
        <taxon>Thiotrichaceae</taxon>
        <taxon>Thiomargarita</taxon>
    </lineage>
</organism>
<dbReference type="EMBL" id="JSZA02000015">
    <property type="protein sequence ID" value="KHD07782.1"/>
    <property type="molecule type" value="Genomic_DNA"/>
</dbReference>
<evidence type="ECO:0000313" key="4">
    <source>
        <dbReference type="Proteomes" id="UP000030428"/>
    </source>
</evidence>
<keyword evidence="1" id="KW-0865">Zymogen</keyword>
<dbReference type="PANTHER" id="PTHR33794:SF1">
    <property type="entry name" value="BACILLOLYSIN"/>
    <property type="match status" value="1"/>
</dbReference>
<feature type="domain" description="Peptidase M4" evidence="2">
    <location>
        <begin position="91"/>
        <end position="160"/>
    </location>
</feature>
<comment type="caution">
    <text evidence="3">The sequence shown here is derived from an EMBL/GenBank/DDBJ whole genome shotgun (WGS) entry which is preliminary data.</text>
</comment>
<evidence type="ECO:0000256" key="1">
    <source>
        <dbReference type="ARBA" id="ARBA00023145"/>
    </source>
</evidence>
<evidence type="ECO:0000313" key="3">
    <source>
        <dbReference type="EMBL" id="KHD07782.1"/>
    </source>
</evidence>
<gene>
    <name evidence="3" type="ORF">PN36_05345</name>
</gene>
<proteinExistence type="predicted"/>
<dbReference type="InterPro" id="IPR050728">
    <property type="entry name" value="Zinc_Metalloprotease_M4"/>
</dbReference>
<reference evidence="3 4" key="1">
    <citation type="journal article" date="2016" name="Front. Microbiol.">
        <title>Single-Cell (Meta-)Genomics of a Dimorphic Candidatus Thiomargarita nelsonii Reveals Genomic Plasticity.</title>
        <authorList>
            <person name="Flood B.E."/>
            <person name="Fliss P."/>
            <person name="Jones D.S."/>
            <person name="Dick G.J."/>
            <person name="Jain S."/>
            <person name="Kaster A.K."/>
            <person name="Winkel M."/>
            <person name="Mussmann M."/>
            <person name="Bailey J."/>
        </authorList>
    </citation>
    <scope>NUCLEOTIDE SEQUENCE [LARGE SCALE GENOMIC DNA]</scope>
    <source>
        <strain evidence="3">Hydrate Ridge</strain>
    </source>
</reference>
<dbReference type="Gene3D" id="3.10.170.10">
    <property type="match status" value="1"/>
</dbReference>
<dbReference type="SUPFAM" id="SSF55486">
    <property type="entry name" value="Metalloproteases ('zincins'), catalytic domain"/>
    <property type="match status" value="1"/>
</dbReference>
<dbReference type="PANTHER" id="PTHR33794">
    <property type="entry name" value="BACILLOLYSIN"/>
    <property type="match status" value="1"/>
</dbReference>
<dbReference type="GO" id="GO:0004222">
    <property type="term" value="F:metalloendopeptidase activity"/>
    <property type="evidence" value="ECO:0007669"/>
    <property type="project" value="InterPro"/>
</dbReference>
<dbReference type="AlphaFoldDB" id="A0A0A6PBQ5"/>
<dbReference type="Pfam" id="PF01447">
    <property type="entry name" value="Peptidase_M4"/>
    <property type="match status" value="1"/>
</dbReference>
<accession>A0A0A6PBQ5</accession>
<sequence length="180" mass="19481">MGKQHEVPLSEIKSGIPELMIFSPALMGEGDSENRLVWRINTMGGTPPVFGADVFVDVQTGEVVYTVSPLPGPLVREEGDAPVGITDVDLAYDYLGDTYDFYFNTHGRDSIDGAGMTMRATVRHCRSTCPMPNARWTGSQMEFGDGYAIDDVTAHEVTHGGTLNGQTVSALGINKTAFIY</sequence>
<evidence type="ECO:0000259" key="2">
    <source>
        <dbReference type="Pfam" id="PF01447"/>
    </source>
</evidence>
<keyword evidence="4" id="KW-1185">Reference proteome</keyword>
<name>A0A0A6PBQ5_9GAMM</name>
<protein>
    <recommendedName>
        <fullName evidence="2">Peptidase M4 domain-containing protein</fullName>
    </recommendedName>
</protein>
<dbReference type="InterPro" id="IPR013856">
    <property type="entry name" value="Peptidase_M4_domain"/>
</dbReference>
<dbReference type="Proteomes" id="UP000030428">
    <property type="component" value="Unassembled WGS sequence"/>
</dbReference>